<dbReference type="EMBL" id="VSSQ01000573">
    <property type="protein sequence ID" value="MPL97770.1"/>
    <property type="molecule type" value="Genomic_DNA"/>
</dbReference>
<proteinExistence type="predicted"/>
<dbReference type="AlphaFoldDB" id="A0A644W2V2"/>
<name>A0A644W2V2_9ZZZZ</name>
<protein>
    <recommendedName>
        <fullName evidence="2">Outer membrane protein</fullName>
    </recommendedName>
</protein>
<evidence type="ECO:0008006" key="2">
    <source>
        <dbReference type="Google" id="ProtNLM"/>
    </source>
</evidence>
<reference evidence="1" key="1">
    <citation type="submission" date="2019-08" db="EMBL/GenBank/DDBJ databases">
        <authorList>
            <person name="Kucharzyk K."/>
            <person name="Murdoch R.W."/>
            <person name="Higgins S."/>
            <person name="Loffler F."/>
        </authorList>
    </citation>
    <scope>NUCLEOTIDE SEQUENCE</scope>
</reference>
<dbReference type="SUPFAM" id="SSF56935">
    <property type="entry name" value="Porins"/>
    <property type="match status" value="1"/>
</dbReference>
<sequence length="466" mass="51359">MIIYVSHMIIVMIHYIYLELIIENLYRYWNMYIAYSVQCAKLIMLFLHANQNQPSPMKKISIVLFLVALSVISTAQEKKFGLTLSGYVKTDAFYDTRQCSAANGLREGHFFLFPDNVLYDADSNDLNDNPAFNILSIQTRLTGNITGPDAFGAKTSGLVETEFYGTSDADISGFRLRHGFVKLNWEKSELLIGQTWHPMFPVEAFAQTLSVNTGSPFVPFSRNNQVRFGYKTGKFTTYATAWVQRDIASTGPDGTSTKYMRNSGLPGLNLRTVATMSDKVQFGLGADFKTLRPELKTAANYATDATISSLSACGWFKFKSDKLTISAMGTYAQNATDLLMAGGYAVSAITDTVREYKTYTNLTTAAAYLDLGTNGPKWKFGVFGGFSKNLGADENINGGAIYARGSNIDLIYRVSPRVSCTVEKLTLGAELEYTTAAYGTIQASGKVTNTSDVSNIRALLCAIYKF</sequence>
<organism evidence="1">
    <name type="scientific">bioreactor metagenome</name>
    <dbReference type="NCBI Taxonomy" id="1076179"/>
    <lineage>
        <taxon>unclassified sequences</taxon>
        <taxon>metagenomes</taxon>
        <taxon>ecological metagenomes</taxon>
    </lineage>
</organism>
<comment type="caution">
    <text evidence="1">The sequence shown here is derived from an EMBL/GenBank/DDBJ whole genome shotgun (WGS) entry which is preliminary data.</text>
</comment>
<gene>
    <name evidence="1" type="ORF">SDC9_43965</name>
</gene>
<accession>A0A644W2V2</accession>
<evidence type="ECO:0000313" key="1">
    <source>
        <dbReference type="EMBL" id="MPL97770.1"/>
    </source>
</evidence>